<dbReference type="InterPro" id="IPR036291">
    <property type="entry name" value="NAD(P)-bd_dom_sf"/>
</dbReference>
<accession>A0AAN7SM56</accession>
<sequence>MEPWLIALITILCCVTLPMVFLKLYILLTARWNYSPVCLVGKTAIVTGSNIGIGYYTALDFAKRGAKVILACRNAAKAEEAKLKIIEATGNNNVIVKIVDLSSLSSVRTFAKDVNETEDRLDILVNNAGAGCTDHCYTADGLSMSMQINHFGPFLLTMLLIDLLKKSAPSRIVTVSSSAASVGRINVNNLNAPSRIFTNMFDYANVKLCNLLFTVELAQKLVGTGVTANVLHPGMVKSDFLKDTPTFVTKLISIAMKLFYKSTEAGAQTSVYVAISKDLKGVSGKYFAECAYTTLPRLAEDRALAKVLWNKSEEFVKLTVDEKQNYPFTIK</sequence>
<dbReference type="Gene3D" id="3.40.50.720">
    <property type="entry name" value="NAD(P)-binding Rossmann-like Domain"/>
    <property type="match status" value="1"/>
</dbReference>
<evidence type="ECO:0000313" key="3">
    <source>
        <dbReference type="EMBL" id="KAK4875323.1"/>
    </source>
</evidence>
<dbReference type="SUPFAM" id="SSF51735">
    <property type="entry name" value="NAD(P)-binding Rossmann-fold domains"/>
    <property type="match status" value="1"/>
</dbReference>
<protein>
    <submittedName>
        <fullName evidence="3">Uncharacterized protein</fullName>
    </submittedName>
</protein>
<gene>
    <name evidence="3" type="ORF">RN001_011745</name>
</gene>
<dbReference type="InterPro" id="IPR002347">
    <property type="entry name" value="SDR_fam"/>
</dbReference>
<dbReference type="PRINTS" id="PR00081">
    <property type="entry name" value="GDHRDH"/>
</dbReference>
<keyword evidence="2" id="KW-0812">Transmembrane</keyword>
<reference evidence="4" key="1">
    <citation type="submission" date="2023-01" db="EMBL/GenBank/DDBJ databases">
        <title>Key to firefly adult light organ development and bioluminescence: homeobox transcription factors regulate luciferase expression and transportation to peroxisome.</title>
        <authorList>
            <person name="Fu X."/>
        </authorList>
    </citation>
    <scope>NUCLEOTIDE SEQUENCE [LARGE SCALE GENOMIC DNA]</scope>
</reference>
<evidence type="ECO:0000313" key="4">
    <source>
        <dbReference type="Proteomes" id="UP001353858"/>
    </source>
</evidence>
<dbReference type="CDD" id="cd05327">
    <property type="entry name" value="retinol-DH_like_SDR_c_like"/>
    <property type="match status" value="1"/>
</dbReference>
<dbReference type="EMBL" id="JARPUR010000005">
    <property type="protein sequence ID" value="KAK4875323.1"/>
    <property type="molecule type" value="Genomic_DNA"/>
</dbReference>
<evidence type="ECO:0000256" key="2">
    <source>
        <dbReference type="SAM" id="Phobius"/>
    </source>
</evidence>
<keyword evidence="2" id="KW-0472">Membrane</keyword>
<dbReference type="Proteomes" id="UP001353858">
    <property type="component" value="Unassembled WGS sequence"/>
</dbReference>
<dbReference type="PANTHER" id="PTHR43157:SF31">
    <property type="entry name" value="PHOSPHATIDYLINOSITOL-GLYCAN BIOSYNTHESIS CLASS F PROTEIN"/>
    <property type="match status" value="1"/>
</dbReference>
<dbReference type="GO" id="GO:0016491">
    <property type="term" value="F:oxidoreductase activity"/>
    <property type="evidence" value="ECO:0007669"/>
    <property type="project" value="UniProtKB-KW"/>
</dbReference>
<comment type="caution">
    <text evidence="3">The sequence shown here is derived from an EMBL/GenBank/DDBJ whole genome shotgun (WGS) entry which is preliminary data.</text>
</comment>
<organism evidence="3 4">
    <name type="scientific">Aquatica leii</name>
    <dbReference type="NCBI Taxonomy" id="1421715"/>
    <lineage>
        <taxon>Eukaryota</taxon>
        <taxon>Metazoa</taxon>
        <taxon>Ecdysozoa</taxon>
        <taxon>Arthropoda</taxon>
        <taxon>Hexapoda</taxon>
        <taxon>Insecta</taxon>
        <taxon>Pterygota</taxon>
        <taxon>Neoptera</taxon>
        <taxon>Endopterygota</taxon>
        <taxon>Coleoptera</taxon>
        <taxon>Polyphaga</taxon>
        <taxon>Elateriformia</taxon>
        <taxon>Elateroidea</taxon>
        <taxon>Lampyridae</taxon>
        <taxon>Luciolinae</taxon>
        <taxon>Aquatica</taxon>
    </lineage>
</organism>
<keyword evidence="1" id="KW-0560">Oxidoreductase</keyword>
<dbReference type="AlphaFoldDB" id="A0AAN7SM56"/>
<evidence type="ECO:0000256" key="1">
    <source>
        <dbReference type="ARBA" id="ARBA00023002"/>
    </source>
</evidence>
<dbReference type="PANTHER" id="PTHR43157">
    <property type="entry name" value="PHOSPHATIDYLINOSITOL-GLYCAN BIOSYNTHESIS CLASS F PROTEIN-RELATED"/>
    <property type="match status" value="1"/>
</dbReference>
<keyword evidence="2" id="KW-1133">Transmembrane helix</keyword>
<proteinExistence type="predicted"/>
<name>A0AAN7SM56_9COLE</name>
<keyword evidence="4" id="KW-1185">Reference proteome</keyword>
<feature type="transmembrane region" description="Helical" evidence="2">
    <location>
        <begin position="6"/>
        <end position="26"/>
    </location>
</feature>
<dbReference type="Pfam" id="PF00106">
    <property type="entry name" value="adh_short"/>
    <property type="match status" value="1"/>
</dbReference>